<keyword evidence="10" id="KW-1133">Transmembrane helix</keyword>
<dbReference type="SMART" id="SM00387">
    <property type="entry name" value="HATPase_c"/>
    <property type="match status" value="1"/>
</dbReference>
<gene>
    <name evidence="14" type="ORF">ACFFJK_05960</name>
</gene>
<name>A0ABV6FD39_9BURK</name>
<dbReference type="PANTHER" id="PTHR43065:SF10">
    <property type="entry name" value="PEROXIDE STRESS-ACTIVATED HISTIDINE KINASE MAK3"/>
    <property type="match status" value="1"/>
</dbReference>
<keyword evidence="7" id="KW-0418">Kinase</keyword>
<dbReference type="SUPFAM" id="SSF158472">
    <property type="entry name" value="HAMP domain-like"/>
    <property type="match status" value="1"/>
</dbReference>
<dbReference type="Gene3D" id="6.10.340.10">
    <property type="match status" value="1"/>
</dbReference>
<dbReference type="Pfam" id="PF02518">
    <property type="entry name" value="HATPase_c"/>
    <property type="match status" value="1"/>
</dbReference>
<dbReference type="InterPro" id="IPR036890">
    <property type="entry name" value="HATPase_C_sf"/>
</dbReference>
<dbReference type="RefSeq" id="WP_379678246.1">
    <property type="nucleotide sequence ID" value="NZ_JBHLWP010000006.1"/>
</dbReference>
<keyword evidence="10" id="KW-0812">Transmembrane</keyword>
<comment type="caution">
    <text evidence="14">The sequence shown here is derived from an EMBL/GenBank/DDBJ whole genome shotgun (WGS) entry which is preliminary data.</text>
</comment>
<evidence type="ECO:0000313" key="15">
    <source>
        <dbReference type="Proteomes" id="UP001589773"/>
    </source>
</evidence>
<dbReference type="InterPro" id="IPR003594">
    <property type="entry name" value="HATPase_dom"/>
</dbReference>
<protein>
    <recommendedName>
        <fullName evidence="3">histidine kinase</fullName>
        <ecNumber evidence="3">2.7.13.3</ecNumber>
    </recommendedName>
</protein>
<dbReference type="Proteomes" id="UP001589773">
    <property type="component" value="Unassembled WGS sequence"/>
</dbReference>
<sequence>MRSKSVNQALRYALVVGGAIVSILLFLLAAASDNSGFFDRYYTWLLGVNAGMAVLLLVLVIVALARLYSRYKAGKFGSRLVARLVLLFAGIGILPGLVIFMVSVQFVSHSIESWFDVKIEAAIESGLNLGRAALDEAVAELNATGQTAAATLAGQDAITVQGVLSGLANDVSGLQSAMLLGADGTLLAAASPDRRANLEADAPTPQILKSAALPGGYARAEGSAEMAANGPNGPNALDAATSLRLRVVLAVPESPGMEPRYLQLLQSVPVNLASNAVVLRSASEEYRSRAQARSGLKKMYVETLTLTLLLAIFGAIGSAFLIAGNLAQPLLVLAEGTQAVAEGDLSPRPIIETNDELGTLTKSFNAMTGQLFEARSAVERNRMALQNAKAHLESVLANMSAGVIVLDAEGRVVNSNDAAYRILQVEPGALAGPLARIAGLETFYNCVTRAISAQSAQSAAGNVGSERRRRAHWQQQIEIPRRGSGDEHDHDITLLARGSRLPVGTGNGFIVVFDDISDVISGQRSVAWGEVARRLAHEIKNPLTPIQLSAERLQMKLEGSLPPLESELLRKSTTTIVNQVDAMKRMVDDFRDYARTPPAVLEPLDLNSLIDEILQLYLAEDGSDIIHAALAPNLPQVMGDATQLRQVIHNLVQNAQDALVDRGPGAPPPRVDVTTEAIHYEGADGAAGTAVRLAITDNGPGFSPRILARAFEPYVTSKARGTGLGLPMVKKIIDEHGGRIDIGNRPDGTGASVFILLLKLAPEANLSEI</sequence>
<dbReference type="PROSITE" id="PS50109">
    <property type="entry name" value="HIS_KIN"/>
    <property type="match status" value="1"/>
</dbReference>
<feature type="transmembrane region" description="Helical" evidence="10">
    <location>
        <begin position="44"/>
        <end position="68"/>
    </location>
</feature>
<evidence type="ECO:0000313" key="14">
    <source>
        <dbReference type="EMBL" id="MFC0251431.1"/>
    </source>
</evidence>
<dbReference type="Pfam" id="PF00672">
    <property type="entry name" value="HAMP"/>
    <property type="match status" value="1"/>
</dbReference>
<evidence type="ECO:0000256" key="3">
    <source>
        <dbReference type="ARBA" id="ARBA00012438"/>
    </source>
</evidence>
<dbReference type="Gene3D" id="3.30.450.20">
    <property type="entry name" value="PAS domain"/>
    <property type="match status" value="1"/>
</dbReference>
<dbReference type="InterPro" id="IPR005467">
    <property type="entry name" value="His_kinase_dom"/>
</dbReference>
<feature type="domain" description="HAMP" evidence="13">
    <location>
        <begin position="324"/>
        <end position="376"/>
    </location>
</feature>
<dbReference type="EMBL" id="JBHLWP010000006">
    <property type="protein sequence ID" value="MFC0251431.1"/>
    <property type="molecule type" value="Genomic_DNA"/>
</dbReference>
<evidence type="ECO:0000259" key="13">
    <source>
        <dbReference type="PROSITE" id="PS50885"/>
    </source>
</evidence>
<keyword evidence="6" id="KW-0547">Nucleotide-binding</keyword>
<dbReference type="PRINTS" id="PR00344">
    <property type="entry name" value="BCTRLSENSOR"/>
</dbReference>
<dbReference type="GO" id="GO:0005524">
    <property type="term" value="F:ATP binding"/>
    <property type="evidence" value="ECO:0007669"/>
    <property type="project" value="UniProtKB-KW"/>
</dbReference>
<dbReference type="InterPro" id="IPR035965">
    <property type="entry name" value="PAS-like_dom_sf"/>
</dbReference>
<dbReference type="InterPro" id="IPR003660">
    <property type="entry name" value="HAMP_dom"/>
</dbReference>
<dbReference type="EC" id="2.7.13.3" evidence="3"/>
<dbReference type="Pfam" id="PF00512">
    <property type="entry name" value="HisKA"/>
    <property type="match status" value="1"/>
</dbReference>
<reference evidence="14 15" key="1">
    <citation type="submission" date="2024-09" db="EMBL/GenBank/DDBJ databases">
        <authorList>
            <person name="Sun Q."/>
            <person name="Mori K."/>
        </authorList>
    </citation>
    <scope>NUCLEOTIDE SEQUENCE [LARGE SCALE GENOMIC DNA]</scope>
    <source>
        <strain evidence="14 15">CCM 7792</strain>
    </source>
</reference>
<comment type="catalytic activity">
    <reaction evidence="1">
        <text>ATP + protein L-histidine = ADP + protein N-phospho-L-histidine.</text>
        <dbReference type="EC" id="2.7.13.3"/>
    </reaction>
</comment>
<dbReference type="PROSITE" id="PS50112">
    <property type="entry name" value="PAS"/>
    <property type="match status" value="1"/>
</dbReference>
<dbReference type="InterPro" id="IPR036097">
    <property type="entry name" value="HisK_dim/P_sf"/>
</dbReference>
<proteinExistence type="predicted"/>
<dbReference type="CDD" id="cd06225">
    <property type="entry name" value="HAMP"/>
    <property type="match status" value="1"/>
</dbReference>
<evidence type="ECO:0000256" key="5">
    <source>
        <dbReference type="ARBA" id="ARBA00022679"/>
    </source>
</evidence>
<dbReference type="InterPro" id="IPR000014">
    <property type="entry name" value="PAS"/>
</dbReference>
<dbReference type="PROSITE" id="PS50885">
    <property type="entry name" value="HAMP"/>
    <property type="match status" value="1"/>
</dbReference>
<dbReference type="SUPFAM" id="SSF47384">
    <property type="entry name" value="Homodimeric domain of signal transducing histidine kinase"/>
    <property type="match status" value="1"/>
</dbReference>
<keyword evidence="15" id="KW-1185">Reference proteome</keyword>
<comment type="subcellular location">
    <subcellularLocation>
        <location evidence="2">Membrane</location>
    </subcellularLocation>
</comment>
<dbReference type="PANTHER" id="PTHR43065">
    <property type="entry name" value="SENSOR HISTIDINE KINASE"/>
    <property type="match status" value="1"/>
</dbReference>
<evidence type="ECO:0000256" key="8">
    <source>
        <dbReference type="ARBA" id="ARBA00022840"/>
    </source>
</evidence>
<dbReference type="InterPro" id="IPR003661">
    <property type="entry name" value="HisK_dim/P_dom"/>
</dbReference>
<evidence type="ECO:0000256" key="6">
    <source>
        <dbReference type="ARBA" id="ARBA00022741"/>
    </source>
</evidence>
<organism evidence="14 15">
    <name type="scientific">Massilia consociata</name>
    <dbReference type="NCBI Taxonomy" id="760117"/>
    <lineage>
        <taxon>Bacteria</taxon>
        <taxon>Pseudomonadati</taxon>
        <taxon>Pseudomonadota</taxon>
        <taxon>Betaproteobacteria</taxon>
        <taxon>Burkholderiales</taxon>
        <taxon>Oxalobacteraceae</taxon>
        <taxon>Telluria group</taxon>
        <taxon>Massilia</taxon>
    </lineage>
</organism>
<evidence type="ECO:0000256" key="7">
    <source>
        <dbReference type="ARBA" id="ARBA00022777"/>
    </source>
</evidence>
<feature type="transmembrane region" description="Helical" evidence="10">
    <location>
        <begin position="12"/>
        <end position="32"/>
    </location>
</feature>
<keyword evidence="10" id="KW-0472">Membrane</keyword>
<keyword evidence="4" id="KW-0597">Phosphoprotein</keyword>
<evidence type="ECO:0000256" key="9">
    <source>
        <dbReference type="ARBA" id="ARBA00023012"/>
    </source>
</evidence>
<evidence type="ECO:0000256" key="4">
    <source>
        <dbReference type="ARBA" id="ARBA00022553"/>
    </source>
</evidence>
<evidence type="ECO:0000256" key="2">
    <source>
        <dbReference type="ARBA" id="ARBA00004370"/>
    </source>
</evidence>
<keyword evidence="9" id="KW-0902">Two-component regulatory system</keyword>
<accession>A0ABV6FD39</accession>
<dbReference type="InterPro" id="IPR004358">
    <property type="entry name" value="Sig_transdc_His_kin-like_C"/>
</dbReference>
<dbReference type="PIRSF" id="PIRSF037532">
    <property type="entry name" value="STHK_NtrY"/>
    <property type="match status" value="1"/>
</dbReference>
<keyword evidence="5" id="KW-0808">Transferase</keyword>
<evidence type="ECO:0000256" key="1">
    <source>
        <dbReference type="ARBA" id="ARBA00000085"/>
    </source>
</evidence>
<dbReference type="CDD" id="cd00082">
    <property type="entry name" value="HisKA"/>
    <property type="match status" value="1"/>
</dbReference>
<feature type="transmembrane region" description="Helical" evidence="10">
    <location>
        <begin position="80"/>
        <end position="107"/>
    </location>
</feature>
<dbReference type="SUPFAM" id="SSF55874">
    <property type="entry name" value="ATPase domain of HSP90 chaperone/DNA topoisomerase II/histidine kinase"/>
    <property type="match status" value="1"/>
</dbReference>
<feature type="domain" description="PAS" evidence="12">
    <location>
        <begin position="388"/>
        <end position="432"/>
    </location>
</feature>
<dbReference type="SUPFAM" id="SSF55785">
    <property type="entry name" value="PYP-like sensor domain (PAS domain)"/>
    <property type="match status" value="1"/>
</dbReference>
<feature type="domain" description="Histidine kinase" evidence="11">
    <location>
        <begin position="534"/>
        <end position="762"/>
    </location>
</feature>
<dbReference type="Gene3D" id="1.10.287.130">
    <property type="match status" value="1"/>
</dbReference>
<dbReference type="InterPro" id="IPR017232">
    <property type="entry name" value="NtrY"/>
</dbReference>
<dbReference type="Gene3D" id="3.30.565.10">
    <property type="entry name" value="Histidine kinase-like ATPase, C-terminal domain"/>
    <property type="match status" value="1"/>
</dbReference>
<evidence type="ECO:0000256" key="10">
    <source>
        <dbReference type="SAM" id="Phobius"/>
    </source>
</evidence>
<evidence type="ECO:0000259" key="11">
    <source>
        <dbReference type="PROSITE" id="PS50109"/>
    </source>
</evidence>
<keyword evidence="8 14" id="KW-0067">ATP-binding</keyword>
<dbReference type="SMART" id="SM00304">
    <property type="entry name" value="HAMP"/>
    <property type="match status" value="1"/>
</dbReference>
<evidence type="ECO:0000259" key="12">
    <source>
        <dbReference type="PROSITE" id="PS50112"/>
    </source>
</evidence>
<dbReference type="SMART" id="SM00091">
    <property type="entry name" value="PAS"/>
    <property type="match status" value="1"/>
</dbReference>
<dbReference type="SMART" id="SM00388">
    <property type="entry name" value="HisKA"/>
    <property type="match status" value="1"/>
</dbReference>